<feature type="transmembrane region" description="Helical" evidence="1">
    <location>
        <begin position="41"/>
        <end position="62"/>
    </location>
</feature>
<protein>
    <submittedName>
        <fullName evidence="2">Uncharacterized protein</fullName>
    </submittedName>
</protein>
<evidence type="ECO:0000313" key="2">
    <source>
        <dbReference type="EMBL" id="SFV27301.1"/>
    </source>
</evidence>
<dbReference type="EMBL" id="FPCH01000001">
    <property type="protein sequence ID" value="SFV27301.1"/>
    <property type="molecule type" value="Genomic_DNA"/>
</dbReference>
<keyword evidence="1" id="KW-0472">Membrane</keyword>
<evidence type="ECO:0000313" key="3">
    <source>
        <dbReference type="Proteomes" id="UP000199423"/>
    </source>
</evidence>
<keyword evidence="1" id="KW-0812">Transmembrane</keyword>
<keyword evidence="1" id="KW-1133">Transmembrane helix</keyword>
<dbReference type="Proteomes" id="UP000199423">
    <property type="component" value="Unassembled WGS sequence"/>
</dbReference>
<sequence length="67" mass="6558">MSGIVIASAAAAITTVATVVVAALPDAQALLSPLTEGGNEYAIATISVMASIPMLGIMAVLATSARE</sequence>
<gene>
    <name evidence="2" type="ORF">SAMN04488557_0727</name>
</gene>
<dbReference type="AlphaFoldDB" id="A0A1I7MY11"/>
<keyword evidence="3" id="KW-1185">Reference proteome</keyword>
<dbReference type="RefSeq" id="WP_092864295.1">
    <property type="nucleotide sequence ID" value="NZ_FPCH01000001.1"/>
</dbReference>
<dbReference type="STRING" id="51670.SAMN04488557_0727"/>
<reference evidence="3" key="1">
    <citation type="submission" date="2016-10" db="EMBL/GenBank/DDBJ databases">
        <authorList>
            <person name="Varghese N."/>
            <person name="Submissions S."/>
        </authorList>
    </citation>
    <scope>NUCLEOTIDE SEQUENCE [LARGE SCALE GENOMIC DNA]</scope>
    <source>
        <strain evidence="3">DSM 1565</strain>
    </source>
</reference>
<organism evidence="2 3">
    <name type="scientific">Hyphomicrobium facile</name>
    <dbReference type="NCBI Taxonomy" id="51670"/>
    <lineage>
        <taxon>Bacteria</taxon>
        <taxon>Pseudomonadati</taxon>
        <taxon>Pseudomonadota</taxon>
        <taxon>Alphaproteobacteria</taxon>
        <taxon>Hyphomicrobiales</taxon>
        <taxon>Hyphomicrobiaceae</taxon>
        <taxon>Hyphomicrobium</taxon>
    </lineage>
</organism>
<name>A0A1I7MY11_9HYPH</name>
<proteinExistence type="predicted"/>
<accession>A0A1I7MY11</accession>
<evidence type="ECO:0000256" key="1">
    <source>
        <dbReference type="SAM" id="Phobius"/>
    </source>
</evidence>
<dbReference type="OrthoDB" id="7933922at2"/>